<dbReference type="InterPro" id="IPR010104">
    <property type="entry name" value="TonB_rcpt_bac"/>
</dbReference>
<evidence type="ECO:0000259" key="6">
    <source>
        <dbReference type="Pfam" id="PF00593"/>
    </source>
</evidence>
<comment type="subcellular location">
    <subcellularLocation>
        <location evidence="1 4">Cell outer membrane</location>
    </subcellularLocation>
</comment>
<evidence type="ECO:0000256" key="2">
    <source>
        <dbReference type="ARBA" id="ARBA00023136"/>
    </source>
</evidence>
<keyword evidence="3" id="KW-0998">Cell outer membrane</keyword>
<dbReference type="EMBL" id="BBPI01000080">
    <property type="protein sequence ID" value="GAM02383.1"/>
    <property type="molecule type" value="Genomic_DNA"/>
</dbReference>
<keyword evidence="9" id="KW-1185">Reference proteome</keyword>
<dbReference type="AlphaFoldDB" id="A0A0A1WAJ6"/>
<proteinExistence type="inferred from homology"/>
<evidence type="ECO:0000313" key="8">
    <source>
        <dbReference type="EMBL" id="GAM02383.1"/>
    </source>
</evidence>
<dbReference type="Gene3D" id="2.40.170.20">
    <property type="entry name" value="TonB-dependent receptor, beta-barrel domain"/>
    <property type="match status" value="1"/>
</dbReference>
<evidence type="ECO:0000256" key="4">
    <source>
        <dbReference type="RuleBase" id="RU003357"/>
    </source>
</evidence>
<sequence>MKRHILLLSVTPWALLAAPAMAQTSTNAKTTQPADPNAPIEAQTAIGIRQDVAEVPDRSPVQASTTGLPETQADPRDIVVTGFRASLGSAQAIKRNSDAILDAIVAQDIGKLPDNTAAESLARVTGVQVSRYSDEVNQVLVRGLPDVATTFNGRDIFTAEGRRVALQDFPAGALAGLEVYKSGTADLLEPGLAGLINVRSRRPFDFEKGFTIAGGVRGTYNDQSKKFDPLGNLLISQRADTAIGEIGWLINASYTQAQYRNAVRWGENNSNSPTAGTTVLPTSVGRDFQVPTAVGVYNDSGKRWRPAVNASVQWRPAHNLELYYDFLYQGYRGEIANDWFRVPLLDNNPTLSDVVLRPGQPLQVQSLTKTGGYRPEAYRSTAKGYTNTYQAAGGAKWDIGRAHLSTDLAYTNSEYGSDEWSFDTAFSKPPVANVNFFVNDGVSFDLPGFDNTNPANYIWRGYFEATYRVQGKGWQWRTDLDLDTDLSLFPKLQFGIRWTDRDASLKRGNRYAYTEPLAIPLAQVPTGDLGLTQNAFRGNQGFTSWLMPSRDGIAGNAPQLREYAFNALQRLVAANPADQGYRDALNRFASPNVQLDPLAAFYATEQTYAFYGQAKYEFNIGSVRFDGMLGTRVVNTVGEYRGISTVLFDGTRRSEVRTTRANYVDILPNVSLRIRPDDKLQIRLGVTKTRTKPEFSQLNPALNIEQNTQQVVPDQPLDPRFPAGLNTRPNAYGSGGNPDLRPLTSTNYDATVEYYFSPTASLTAAIFYRDLDGFISNYVNRTIDPFYGLIEINRPENAGKGRIKGVEVGGQTFFDFLPGLWSGFGVQANVTYLEGKQRYPANLFAASGGTTPPPFVPITGLSKWTYNIALFYEKGDVSTRLSFNNRDAFLNGNFINGAGFYNGEGTTRIQRLDFGFNYNITKEITIAFDAANLLAKPFNNYRSYGNGLSYPRDVRDEGRYYGLGVRFRF</sequence>
<evidence type="ECO:0000256" key="1">
    <source>
        <dbReference type="ARBA" id="ARBA00004442"/>
    </source>
</evidence>
<feature type="signal peptide" evidence="5">
    <location>
        <begin position="1"/>
        <end position="22"/>
    </location>
</feature>
<keyword evidence="4" id="KW-0798">TonB box</keyword>
<dbReference type="Proteomes" id="UP000032305">
    <property type="component" value="Unassembled WGS sequence"/>
</dbReference>
<dbReference type="Pfam" id="PF00593">
    <property type="entry name" value="TonB_dep_Rec_b-barrel"/>
    <property type="match status" value="1"/>
</dbReference>
<dbReference type="PANTHER" id="PTHR40980">
    <property type="entry name" value="PLUG DOMAIN-CONTAINING PROTEIN"/>
    <property type="match status" value="1"/>
</dbReference>
<evidence type="ECO:0000256" key="3">
    <source>
        <dbReference type="ARBA" id="ARBA00023237"/>
    </source>
</evidence>
<feature type="chain" id="PRO_5001993557" evidence="5">
    <location>
        <begin position="23"/>
        <end position="969"/>
    </location>
</feature>
<dbReference type="PANTHER" id="PTHR40980:SF3">
    <property type="entry name" value="TONB-DEPENDENT RECEPTOR-LIKE BETA-BARREL DOMAIN-CONTAINING PROTEIN"/>
    <property type="match status" value="1"/>
</dbReference>
<feature type="domain" description="TonB-dependent receptor-like beta-barrel" evidence="6">
    <location>
        <begin position="412"/>
        <end position="933"/>
    </location>
</feature>
<dbReference type="InterPro" id="IPR012910">
    <property type="entry name" value="Plug_dom"/>
</dbReference>
<reference evidence="8 9" key="1">
    <citation type="submission" date="2014-11" db="EMBL/GenBank/DDBJ databases">
        <title>Whole genome shotgun sequence of Sphingomonas parapaucimobilis NBRC 15100.</title>
        <authorList>
            <person name="Katano-Makiyama Y."/>
            <person name="Hosoyama A."/>
            <person name="Hashimoto M."/>
            <person name="Hosoyama Y."/>
            <person name="Noguchi M."/>
            <person name="Numata M."/>
            <person name="Tsuchikane K."/>
            <person name="Hirakata S."/>
            <person name="Uohara A."/>
            <person name="Shimodaira J."/>
            <person name="Ohji S."/>
            <person name="Ichikawa N."/>
            <person name="Kimura A."/>
            <person name="Yamazoe A."/>
            <person name="Fujita N."/>
        </authorList>
    </citation>
    <scope>NUCLEOTIDE SEQUENCE [LARGE SCALE GENOMIC DNA]</scope>
    <source>
        <strain evidence="8 9">NBRC 15100</strain>
    </source>
</reference>
<dbReference type="OrthoDB" id="5476657at2"/>
<dbReference type="InterPro" id="IPR000531">
    <property type="entry name" value="Beta-barrel_TonB"/>
</dbReference>
<feature type="domain" description="TonB-dependent receptor plug" evidence="7">
    <location>
        <begin position="95"/>
        <end position="187"/>
    </location>
</feature>
<protein>
    <submittedName>
        <fullName evidence="8">Putative TonB-dependent receptor</fullName>
    </submittedName>
</protein>
<dbReference type="InterPro" id="IPR036942">
    <property type="entry name" value="Beta-barrel_TonB_sf"/>
</dbReference>
<dbReference type="eggNOG" id="COG1629">
    <property type="taxonomic scope" value="Bacteria"/>
</dbReference>
<dbReference type="GO" id="GO:0009279">
    <property type="term" value="C:cell outer membrane"/>
    <property type="evidence" value="ECO:0007669"/>
    <property type="project" value="UniProtKB-SubCell"/>
</dbReference>
<keyword evidence="5" id="KW-0732">Signal</keyword>
<keyword evidence="8" id="KW-0675">Receptor</keyword>
<organism evidence="8 9">
    <name type="scientific">Sphingomonas parapaucimobilis NBRC 15100</name>
    <dbReference type="NCBI Taxonomy" id="1219049"/>
    <lineage>
        <taxon>Bacteria</taxon>
        <taxon>Pseudomonadati</taxon>
        <taxon>Pseudomonadota</taxon>
        <taxon>Alphaproteobacteria</taxon>
        <taxon>Sphingomonadales</taxon>
        <taxon>Sphingomonadaceae</taxon>
        <taxon>Sphingomonas</taxon>
    </lineage>
</organism>
<dbReference type="RefSeq" id="WP_042490364.1">
    <property type="nucleotide sequence ID" value="NZ_BBPI01000080.1"/>
</dbReference>
<comment type="similarity">
    <text evidence="4">Belongs to the TonB-dependent receptor family.</text>
</comment>
<accession>A0A0A1WAJ6</accession>
<dbReference type="InterPro" id="IPR037066">
    <property type="entry name" value="Plug_dom_sf"/>
</dbReference>
<dbReference type="Gene3D" id="2.170.130.10">
    <property type="entry name" value="TonB-dependent receptor, plug domain"/>
    <property type="match status" value="1"/>
</dbReference>
<dbReference type="SUPFAM" id="SSF56935">
    <property type="entry name" value="Porins"/>
    <property type="match status" value="1"/>
</dbReference>
<name>A0A0A1WAJ6_9SPHN</name>
<comment type="caution">
    <text evidence="8">The sequence shown here is derived from an EMBL/GenBank/DDBJ whole genome shotgun (WGS) entry which is preliminary data.</text>
</comment>
<evidence type="ECO:0000259" key="7">
    <source>
        <dbReference type="Pfam" id="PF07715"/>
    </source>
</evidence>
<evidence type="ECO:0000313" key="9">
    <source>
        <dbReference type="Proteomes" id="UP000032305"/>
    </source>
</evidence>
<dbReference type="Pfam" id="PF07715">
    <property type="entry name" value="Plug"/>
    <property type="match status" value="1"/>
</dbReference>
<evidence type="ECO:0000256" key="5">
    <source>
        <dbReference type="SAM" id="SignalP"/>
    </source>
</evidence>
<keyword evidence="2 4" id="KW-0472">Membrane</keyword>
<gene>
    <name evidence="8" type="ORF">SP5_080_00120</name>
</gene>
<dbReference type="eggNOG" id="COG4771">
    <property type="taxonomic scope" value="Bacteria"/>
</dbReference>
<dbReference type="NCBIfam" id="TIGR01782">
    <property type="entry name" value="TonB-Xanth-Caul"/>
    <property type="match status" value="1"/>
</dbReference>